<accession>A0AAE1LQF1</accession>
<dbReference type="GO" id="GO:0046872">
    <property type="term" value="F:metal ion binding"/>
    <property type="evidence" value="ECO:0007669"/>
    <property type="project" value="UniProtKB-ARBA"/>
</dbReference>
<dbReference type="InterPro" id="IPR008775">
    <property type="entry name" value="Phytyl_CoA_dOase-like"/>
</dbReference>
<feature type="compositionally biased region" description="Basic and acidic residues" evidence="2">
    <location>
        <begin position="257"/>
        <end position="269"/>
    </location>
</feature>
<keyword evidence="3" id="KW-0560">Oxidoreductase</keyword>
<gene>
    <name evidence="3" type="ORF">KUF71_016175</name>
</gene>
<proteinExistence type="predicted"/>
<evidence type="ECO:0000256" key="2">
    <source>
        <dbReference type="SAM" id="MobiDB-lite"/>
    </source>
</evidence>
<dbReference type="Proteomes" id="UP001219518">
    <property type="component" value="Unassembled WGS sequence"/>
</dbReference>
<dbReference type="SUPFAM" id="SSF51197">
    <property type="entry name" value="Clavaminate synthase-like"/>
    <property type="match status" value="1"/>
</dbReference>
<dbReference type="Gene3D" id="2.60.120.620">
    <property type="entry name" value="q2cbj1_9rhob like domain"/>
    <property type="match status" value="1"/>
</dbReference>
<evidence type="ECO:0000256" key="1">
    <source>
        <dbReference type="ARBA" id="ARBA00001962"/>
    </source>
</evidence>
<keyword evidence="4" id="KW-1185">Reference proteome</keyword>
<comment type="cofactor">
    <cofactor evidence="1">
        <name>Fe cation</name>
        <dbReference type="ChEBI" id="CHEBI:24875"/>
    </cofactor>
</comment>
<keyword evidence="3" id="KW-0223">Dioxygenase</keyword>
<comment type="caution">
    <text evidence="3">The sequence shown here is derived from an EMBL/GenBank/DDBJ whole genome shotgun (WGS) entry which is preliminary data.</text>
</comment>
<protein>
    <submittedName>
        <fullName evidence="3">Alpha-ketoglutarate-dependent hypophosphite dioxygenase</fullName>
    </submittedName>
</protein>
<dbReference type="Pfam" id="PF05721">
    <property type="entry name" value="PhyH"/>
    <property type="match status" value="1"/>
</dbReference>
<evidence type="ECO:0000313" key="3">
    <source>
        <dbReference type="EMBL" id="KAK3927890.1"/>
    </source>
</evidence>
<sequence>MPLFLTQEDVDFYKENGFVKFRLFSPKEMERISKEYDDLFKRKENPGMEAAWVGDDMKKAAKAKTTSDYSVQSVHNLQMHSAIFTQLLTDERLLDALQDVMGTENIALHHTKAHNKPPKKGAPYLMHQDYLYFPFKNDSMVAVFLNIDDSDPENGGLCVYPGSHKLGYLKDHGVVENGEEYHWADPVKYPIEGATPIHAKRGEVVIFSYLLLHGSYVNNSDRTRRMFLAQIMAADDEQLEEKHKSPAQGLMLRGHNPRRDATMEKRFHH</sequence>
<evidence type="ECO:0000313" key="4">
    <source>
        <dbReference type="Proteomes" id="UP001219518"/>
    </source>
</evidence>
<organism evidence="3 4">
    <name type="scientific">Frankliniella fusca</name>
    <dbReference type="NCBI Taxonomy" id="407009"/>
    <lineage>
        <taxon>Eukaryota</taxon>
        <taxon>Metazoa</taxon>
        <taxon>Ecdysozoa</taxon>
        <taxon>Arthropoda</taxon>
        <taxon>Hexapoda</taxon>
        <taxon>Insecta</taxon>
        <taxon>Pterygota</taxon>
        <taxon>Neoptera</taxon>
        <taxon>Paraneoptera</taxon>
        <taxon>Thysanoptera</taxon>
        <taxon>Terebrantia</taxon>
        <taxon>Thripoidea</taxon>
        <taxon>Thripidae</taxon>
        <taxon>Frankliniella</taxon>
    </lineage>
</organism>
<dbReference type="AlphaFoldDB" id="A0AAE1LQF1"/>
<reference evidence="3" key="1">
    <citation type="submission" date="2021-07" db="EMBL/GenBank/DDBJ databases">
        <authorList>
            <person name="Catto M.A."/>
            <person name="Jacobson A."/>
            <person name="Kennedy G."/>
            <person name="Labadie P."/>
            <person name="Hunt B.G."/>
            <person name="Srinivasan R."/>
        </authorList>
    </citation>
    <scope>NUCLEOTIDE SEQUENCE</scope>
    <source>
        <strain evidence="3">PL_HMW_Pooled</strain>
        <tissue evidence="3">Head</tissue>
    </source>
</reference>
<reference evidence="3" key="2">
    <citation type="journal article" date="2023" name="BMC Genomics">
        <title>Pest status, molecular evolution, and epigenetic factors derived from the genome assembly of Frankliniella fusca, a thysanopteran phytovirus vector.</title>
        <authorList>
            <person name="Catto M.A."/>
            <person name="Labadie P.E."/>
            <person name="Jacobson A.L."/>
            <person name="Kennedy G.G."/>
            <person name="Srinivasan R."/>
            <person name="Hunt B.G."/>
        </authorList>
    </citation>
    <scope>NUCLEOTIDE SEQUENCE</scope>
    <source>
        <strain evidence="3">PL_HMW_Pooled</strain>
    </source>
</reference>
<dbReference type="PANTHER" id="PTHR20883">
    <property type="entry name" value="PHYTANOYL-COA DIOXYGENASE DOMAIN CONTAINING 1"/>
    <property type="match status" value="1"/>
</dbReference>
<name>A0AAE1LQF1_9NEOP</name>
<dbReference type="EMBL" id="JAHWGI010001301">
    <property type="protein sequence ID" value="KAK3927890.1"/>
    <property type="molecule type" value="Genomic_DNA"/>
</dbReference>
<feature type="region of interest" description="Disordered" evidence="2">
    <location>
        <begin position="242"/>
        <end position="269"/>
    </location>
</feature>
<dbReference type="GO" id="GO:0051213">
    <property type="term" value="F:dioxygenase activity"/>
    <property type="evidence" value="ECO:0007669"/>
    <property type="project" value="UniProtKB-KW"/>
</dbReference>
<dbReference type="PANTHER" id="PTHR20883:SF48">
    <property type="entry name" value="ECTOINE DIOXYGENASE"/>
    <property type="match status" value="1"/>
</dbReference>